<evidence type="ECO:0000313" key="4">
    <source>
        <dbReference type="Proteomes" id="UP000235405"/>
    </source>
</evidence>
<accession>A0A2N7CDQ0</accession>
<dbReference type="Proteomes" id="UP000235405">
    <property type="component" value="Unassembled WGS sequence"/>
</dbReference>
<keyword evidence="2" id="KW-0812">Transmembrane</keyword>
<protein>
    <submittedName>
        <fullName evidence="3">Uncharacterized protein</fullName>
    </submittedName>
</protein>
<reference evidence="4" key="1">
    <citation type="submission" date="2016-07" db="EMBL/GenBank/DDBJ databases">
        <title>Nontailed viruses are major unrecognized killers of bacteria in the ocean.</title>
        <authorList>
            <person name="Kauffman K."/>
            <person name="Hussain F."/>
            <person name="Yang J."/>
            <person name="Arevalo P."/>
            <person name="Brown J."/>
            <person name="Cutler M."/>
            <person name="Kelly L."/>
            <person name="Polz M.F."/>
        </authorList>
    </citation>
    <scope>NUCLEOTIDE SEQUENCE [LARGE SCALE GENOMIC DNA]</scope>
    <source>
        <strain evidence="4">10N.286.54.F3</strain>
    </source>
</reference>
<evidence type="ECO:0000313" key="3">
    <source>
        <dbReference type="EMBL" id="PMF20878.1"/>
    </source>
</evidence>
<organism evidence="3 4">
    <name type="scientific">Vibrio splendidus</name>
    <dbReference type="NCBI Taxonomy" id="29497"/>
    <lineage>
        <taxon>Bacteria</taxon>
        <taxon>Pseudomonadati</taxon>
        <taxon>Pseudomonadota</taxon>
        <taxon>Gammaproteobacteria</taxon>
        <taxon>Vibrionales</taxon>
        <taxon>Vibrionaceae</taxon>
        <taxon>Vibrio</taxon>
    </lineage>
</organism>
<dbReference type="AlphaFoldDB" id="A0A2N7CDQ0"/>
<feature type="compositionally biased region" description="Basic and acidic residues" evidence="1">
    <location>
        <begin position="120"/>
        <end position="136"/>
    </location>
</feature>
<feature type="transmembrane region" description="Helical" evidence="2">
    <location>
        <begin position="7"/>
        <end position="26"/>
    </location>
</feature>
<keyword evidence="2" id="KW-1133">Transmembrane helix</keyword>
<name>A0A2N7CDQ0_VIBSP</name>
<feature type="transmembrane region" description="Helical" evidence="2">
    <location>
        <begin position="80"/>
        <end position="104"/>
    </location>
</feature>
<dbReference type="EMBL" id="MCSW01000175">
    <property type="protein sequence ID" value="PMF20878.1"/>
    <property type="molecule type" value="Genomic_DNA"/>
</dbReference>
<gene>
    <name evidence="3" type="ORF">BCV19_10510</name>
</gene>
<evidence type="ECO:0000256" key="2">
    <source>
        <dbReference type="SAM" id="Phobius"/>
    </source>
</evidence>
<feature type="transmembrane region" description="Helical" evidence="2">
    <location>
        <begin position="56"/>
        <end position="74"/>
    </location>
</feature>
<keyword evidence="2" id="KW-0472">Membrane</keyword>
<feature type="region of interest" description="Disordered" evidence="1">
    <location>
        <begin position="114"/>
        <end position="142"/>
    </location>
</feature>
<sequence length="142" mass="15975">MIWNLNLPSTGPHLFLALGATIIFVVDYHVPLGIAMAVPYVTIVLLAATTKDPTSTVMWAITCTLLTLIGYYLSSTGSETWFVAFNRVITIYAIWVSAIVPMYITLQSHRSTQESDLDNPEEKTLRPHHNTNEKNTFRTFKN</sequence>
<evidence type="ECO:0000256" key="1">
    <source>
        <dbReference type="SAM" id="MobiDB-lite"/>
    </source>
</evidence>
<dbReference type="RefSeq" id="WP_102482613.1">
    <property type="nucleotide sequence ID" value="NZ_MCSW01000175.1"/>
</dbReference>
<proteinExistence type="predicted"/>
<comment type="caution">
    <text evidence="3">The sequence shown here is derived from an EMBL/GenBank/DDBJ whole genome shotgun (WGS) entry which is preliminary data.</text>
</comment>